<dbReference type="Gene3D" id="3.40.1000.10">
    <property type="entry name" value="Mog1/PsbP, alpha/beta/alpha sandwich"/>
    <property type="match status" value="1"/>
</dbReference>
<dbReference type="InterPro" id="IPR016123">
    <property type="entry name" value="Mog1/PsbP_a/b/a-sand"/>
</dbReference>
<comment type="caution">
    <text evidence="1">The sequence shown here is derived from an EMBL/GenBank/DDBJ whole genome shotgun (WGS) entry which is preliminary data.</text>
</comment>
<dbReference type="OrthoDB" id="8775251at2"/>
<proteinExistence type="predicted"/>
<dbReference type="InterPro" id="IPR014894">
    <property type="entry name" value="DcrB/EagT6"/>
</dbReference>
<dbReference type="RefSeq" id="WP_129707435.1">
    <property type="nucleotide sequence ID" value="NZ_CP139172.1"/>
</dbReference>
<name>A0A9X8JGC0_9GAMM</name>
<dbReference type="SUPFAM" id="SSF55724">
    <property type="entry name" value="Mog1p/PsbP-like"/>
    <property type="match status" value="1"/>
</dbReference>
<organism evidence="1 2">
    <name type="scientific">Pectobacterium zantedeschiae</name>
    <dbReference type="NCBI Taxonomy" id="2034769"/>
    <lineage>
        <taxon>Bacteria</taxon>
        <taxon>Pseudomonadati</taxon>
        <taxon>Pseudomonadota</taxon>
        <taxon>Gammaproteobacteria</taxon>
        <taxon>Enterobacterales</taxon>
        <taxon>Pectobacteriaceae</taxon>
        <taxon>Pectobacterium</taxon>
    </lineage>
</organism>
<dbReference type="EMBL" id="NWTM01000003">
    <property type="protein sequence ID" value="RYC40733.1"/>
    <property type="molecule type" value="Genomic_DNA"/>
</dbReference>
<gene>
    <name evidence="1" type="ORF">CLR69_18075</name>
</gene>
<keyword evidence="2" id="KW-1185">Reference proteome</keyword>
<sequence>MYQMNEGSLAIPAQWRDESLHVFVLPDETTNLVVNRTPTESGQTPESVYKKTLEQFSTHLNGYKEVLAWELTLAGAPAPALEYTWQSPEGQMHQVVVMQVRGSLLLTFTITAADVLSDIRKAELLAVIETFKTTEPPVAPEDKVGRDAR</sequence>
<evidence type="ECO:0000313" key="2">
    <source>
        <dbReference type="Proteomes" id="UP001138460"/>
    </source>
</evidence>
<dbReference type="Pfam" id="PF08786">
    <property type="entry name" value="DcrB"/>
    <property type="match status" value="1"/>
</dbReference>
<evidence type="ECO:0000313" key="1">
    <source>
        <dbReference type="EMBL" id="RYC40733.1"/>
    </source>
</evidence>
<dbReference type="AlphaFoldDB" id="A0A9X8JGC0"/>
<dbReference type="Proteomes" id="UP001138460">
    <property type="component" value="Unassembled WGS sequence"/>
</dbReference>
<reference evidence="1 2" key="1">
    <citation type="journal article" date="2018" name="Syst. Appl. Microbiol.">
        <title>Pectobacterium zantedeschiae sp. nov. a new species of a soft rot pathogen isolated from Calla lily (Zantedeschia spp.).</title>
        <authorList>
            <person name="Waleron M."/>
            <person name="Misztak A."/>
            <person name="Waleron M."/>
            <person name="Franczuk M."/>
            <person name="Jonca J."/>
            <person name="Wielgomas B."/>
            <person name="Mikicinski A."/>
            <person name="Popovic T."/>
            <person name="Waleron K."/>
        </authorList>
    </citation>
    <scope>NUCLEOTIDE SEQUENCE [LARGE SCALE GENOMIC DNA]</scope>
    <source>
        <strain evidence="1 2">9M</strain>
    </source>
</reference>
<protein>
    <submittedName>
        <fullName evidence="1">DUF1795 domain-containing protein</fullName>
    </submittedName>
</protein>
<accession>A0A9X8JGC0</accession>